<reference evidence="1" key="1">
    <citation type="submission" date="2023-06" db="EMBL/GenBank/DDBJ databases">
        <title>Identification of two novel mycobacterium reveal diversities and complexities of Mycobacterium gordonae clade.</title>
        <authorList>
            <person name="Matsumoto Y."/>
            <person name="Nakamura S."/>
            <person name="Motooka D."/>
            <person name="Fukushima K."/>
        </authorList>
    </citation>
    <scope>NUCLEOTIDE SEQUENCE</scope>
    <source>
        <strain evidence="1">TY812</strain>
    </source>
</reference>
<gene>
    <name evidence="1" type="ORF">QXL92_30215</name>
</gene>
<dbReference type="InterPro" id="IPR011335">
    <property type="entry name" value="Restrct_endonuc-II-like"/>
</dbReference>
<protein>
    <recommendedName>
        <fullName evidence="3">DUF559 domain-containing protein</fullName>
    </recommendedName>
</protein>
<evidence type="ECO:0008006" key="3">
    <source>
        <dbReference type="Google" id="ProtNLM"/>
    </source>
</evidence>
<evidence type="ECO:0000313" key="1">
    <source>
        <dbReference type="EMBL" id="MDP7739011.1"/>
    </source>
</evidence>
<dbReference type="RefSeq" id="WP_133437743.1">
    <property type="nucleotide sequence ID" value="NZ_JAUFSA010000003.1"/>
</dbReference>
<comment type="caution">
    <text evidence="1">The sequence shown here is derived from an EMBL/GenBank/DDBJ whole genome shotgun (WGS) entry which is preliminary data.</text>
</comment>
<accession>A0A4R5WFA9</accession>
<dbReference type="SUPFAM" id="SSF52980">
    <property type="entry name" value="Restriction endonuclease-like"/>
    <property type="match status" value="1"/>
</dbReference>
<dbReference type="EMBL" id="JAUFSA010000003">
    <property type="protein sequence ID" value="MDP7739011.1"/>
    <property type="molecule type" value="Genomic_DNA"/>
</dbReference>
<proteinExistence type="predicted"/>
<organism evidence="1 2">
    <name type="scientific">Mycobacterium paragordonae</name>
    <dbReference type="NCBI Taxonomy" id="1389713"/>
    <lineage>
        <taxon>Bacteria</taxon>
        <taxon>Bacillati</taxon>
        <taxon>Actinomycetota</taxon>
        <taxon>Actinomycetes</taxon>
        <taxon>Mycobacteriales</taxon>
        <taxon>Mycobacteriaceae</taxon>
        <taxon>Mycobacterium</taxon>
    </lineage>
</organism>
<dbReference type="AlphaFoldDB" id="A0A4R5WFA9"/>
<dbReference type="Proteomes" id="UP001229081">
    <property type="component" value="Unassembled WGS sequence"/>
</dbReference>
<dbReference type="Gene3D" id="3.40.960.10">
    <property type="entry name" value="VSR Endonuclease"/>
    <property type="match status" value="1"/>
</dbReference>
<evidence type="ECO:0000313" key="2">
    <source>
        <dbReference type="Proteomes" id="UP001229081"/>
    </source>
</evidence>
<sequence>MASVFRGSEALTSGGLTRGQLRWRYRRIHPDIYLPRDASRTLRDNICAAWLWSGRKGIVAGRAAAAMHGARWVDDFAPVELLGPFNHPPPGVIVRRERILAEEVTELAGIPVTTPARTAFDLGRHLPRNMAISHLDALSAATGLVEHDVQPLLVRYRGARGARLCRKALGLMDGGAQSPRESWLRLLLVDGGLPKPITQIAVRSATGALAYLDMGWDEPMVAVEYDGEQHCSDRGQYVKDIRRWEMVEDLGWRIIRVVKEDPRSRILQRVRDALAARGFPT</sequence>
<name>A0A4R5WFA9_9MYCO</name>